<keyword evidence="2" id="KW-1185">Reference proteome</keyword>
<gene>
    <name evidence="1" type="ORF">B0T10DRAFT_145389</name>
</gene>
<sequence length="81" mass="8935">MTRYLGVVAPIRSGTCIRLTTLLGLLSSSDARRRFELNSGGTLLDFRHPAPRRRGANLRHWPRRPLLADLTPSAGRALGSN</sequence>
<dbReference type="Proteomes" id="UP000777438">
    <property type="component" value="Unassembled WGS sequence"/>
</dbReference>
<name>A0A9P8VW17_9HYPO</name>
<reference evidence="1 2" key="1">
    <citation type="journal article" date="2021" name="Nat. Commun.">
        <title>Genetic determinants of endophytism in the Arabidopsis root mycobiome.</title>
        <authorList>
            <person name="Mesny F."/>
            <person name="Miyauchi S."/>
            <person name="Thiergart T."/>
            <person name="Pickel B."/>
            <person name="Atanasova L."/>
            <person name="Karlsson M."/>
            <person name="Huettel B."/>
            <person name="Barry K.W."/>
            <person name="Haridas S."/>
            <person name="Chen C."/>
            <person name="Bauer D."/>
            <person name="Andreopoulos W."/>
            <person name="Pangilinan J."/>
            <person name="LaButti K."/>
            <person name="Riley R."/>
            <person name="Lipzen A."/>
            <person name="Clum A."/>
            <person name="Drula E."/>
            <person name="Henrissat B."/>
            <person name="Kohler A."/>
            <person name="Grigoriev I.V."/>
            <person name="Martin F.M."/>
            <person name="Hacquard S."/>
        </authorList>
    </citation>
    <scope>NUCLEOTIDE SEQUENCE [LARGE SCALE GENOMIC DNA]</scope>
    <source>
        <strain evidence="1 2">MPI-CAGE-CH-0241</strain>
    </source>
</reference>
<protein>
    <submittedName>
        <fullName evidence="1">Uncharacterized protein</fullName>
    </submittedName>
</protein>
<accession>A0A9P8VW17</accession>
<dbReference type="AlphaFoldDB" id="A0A9P8VW17"/>
<evidence type="ECO:0000313" key="2">
    <source>
        <dbReference type="Proteomes" id="UP000777438"/>
    </source>
</evidence>
<organism evidence="1 2">
    <name type="scientific">Thelonectria olida</name>
    <dbReference type="NCBI Taxonomy" id="1576542"/>
    <lineage>
        <taxon>Eukaryota</taxon>
        <taxon>Fungi</taxon>
        <taxon>Dikarya</taxon>
        <taxon>Ascomycota</taxon>
        <taxon>Pezizomycotina</taxon>
        <taxon>Sordariomycetes</taxon>
        <taxon>Hypocreomycetidae</taxon>
        <taxon>Hypocreales</taxon>
        <taxon>Nectriaceae</taxon>
        <taxon>Thelonectria</taxon>
    </lineage>
</organism>
<comment type="caution">
    <text evidence="1">The sequence shown here is derived from an EMBL/GenBank/DDBJ whole genome shotgun (WGS) entry which is preliminary data.</text>
</comment>
<evidence type="ECO:0000313" key="1">
    <source>
        <dbReference type="EMBL" id="KAH6880512.1"/>
    </source>
</evidence>
<proteinExistence type="predicted"/>
<dbReference type="EMBL" id="JAGPYM010000026">
    <property type="protein sequence ID" value="KAH6880512.1"/>
    <property type="molecule type" value="Genomic_DNA"/>
</dbReference>